<dbReference type="PANTHER" id="PTHR21459:SF2">
    <property type="entry name" value="PROTEIN CBG08968"/>
    <property type="match status" value="1"/>
</dbReference>
<evidence type="ECO:0000313" key="3">
    <source>
        <dbReference type="Proteomes" id="UP000775547"/>
    </source>
</evidence>
<dbReference type="AlphaFoldDB" id="A0A9P7G4F2"/>
<comment type="caution">
    <text evidence="2">The sequence shown here is derived from an EMBL/GenBank/DDBJ whole genome shotgun (WGS) entry which is preliminary data.</text>
</comment>
<name>A0A9P7G4F2_9AGAR</name>
<reference evidence="2" key="1">
    <citation type="submission" date="2020-07" db="EMBL/GenBank/DDBJ databases">
        <authorList>
            <person name="Nieuwenhuis M."/>
            <person name="Van De Peppel L.J.J."/>
        </authorList>
    </citation>
    <scope>NUCLEOTIDE SEQUENCE</scope>
    <source>
        <strain evidence="2">AP01</strain>
        <tissue evidence="2">Mycelium</tissue>
    </source>
</reference>
<dbReference type="PANTHER" id="PTHR21459">
    <property type="entry name" value="PROTEIN CBG08968"/>
    <property type="match status" value="1"/>
</dbReference>
<keyword evidence="3" id="KW-1185">Reference proteome</keyword>
<feature type="compositionally biased region" description="Low complexity" evidence="1">
    <location>
        <begin position="170"/>
        <end position="195"/>
    </location>
</feature>
<feature type="region of interest" description="Disordered" evidence="1">
    <location>
        <begin position="160"/>
        <end position="222"/>
    </location>
</feature>
<organism evidence="2 3">
    <name type="scientific">Asterophora parasitica</name>
    <dbReference type="NCBI Taxonomy" id="117018"/>
    <lineage>
        <taxon>Eukaryota</taxon>
        <taxon>Fungi</taxon>
        <taxon>Dikarya</taxon>
        <taxon>Basidiomycota</taxon>
        <taxon>Agaricomycotina</taxon>
        <taxon>Agaricomycetes</taxon>
        <taxon>Agaricomycetidae</taxon>
        <taxon>Agaricales</taxon>
        <taxon>Tricholomatineae</taxon>
        <taxon>Lyophyllaceae</taxon>
        <taxon>Asterophora</taxon>
    </lineage>
</organism>
<accession>A0A9P7G4F2</accession>
<dbReference type="EMBL" id="JABCKV010000626">
    <property type="protein sequence ID" value="KAG5640582.1"/>
    <property type="molecule type" value="Genomic_DNA"/>
</dbReference>
<protein>
    <submittedName>
        <fullName evidence="2">Uncharacterized protein</fullName>
    </submittedName>
</protein>
<dbReference type="OrthoDB" id="5859941at2759"/>
<dbReference type="Proteomes" id="UP000775547">
    <property type="component" value="Unassembled WGS sequence"/>
</dbReference>
<gene>
    <name evidence="2" type="ORF">DXG03_008009</name>
</gene>
<evidence type="ECO:0000313" key="2">
    <source>
        <dbReference type="EMBL" id="KAG5640582.1"/>
    </source>
</evidence>
<proteinExistence type="predicted"/>
<evidence type="ECO:0000256" key="1">
    <source>
        <dbReference type="SAM" id="MobiDB-lite"/>
    </source>
</evidence>
<sequence length="222" mass="24156">VYESCSKAMSDKQDYGDKDKRAVIVGSIEKKDPKEGLAEDQKMVEALVNYSDDADVKKAFHDGLITYHRHPKDRAPGKRPLKIELPSKSLRDSLLSGIRSKPGRTPLPSGSFIRRDLTPLQLQMERSAREDAISKNLVAGQLAYGVRDYSIHLYRTPRPLPPNYGQHRTAPPLSSAADVSSSVASTPASASSTLSMPPPSQSQSGALVNHVTTRRGAGGQPR</sequence>
<feature type="non-terminal residue" evidence="2">
    <location>
        <position position="1"/>
    </location>
</feature>
<reference evidence="2" key="2">
    <citation type="submission" date="2021-10" db="EMBL/GenBank/DDBJ databases">
        <title>Phylogenomics reveals ancestral predisposition of the termite-cultivated fungus Termitomyces towards a domesticated lifestyle.</title>
        <authorList>
            <person name="Auxier B."/>
            <person name="Grum-Grzhimaylo A."/>
            <person name="Cardenas M.E."/>
            <person name="Lodge J.D."/>
            <person name="Laessoe T."/>
            <person name="Pedersen O."/>
            <person name="Smith M.E."/>
            <person name="Kuyper T.W."/>
            <person name="Franco-Molano E.A."/>
            <person name="Baroni T.J."/>
            <person name="Aanen D.K."/>
        </authorList>
    </citation>
    <scope>NUCLEOTIDE SEQUENCE</scope>
    <source>
        <strain evidence="2">AP01</strain>
        <tissue evidence="2">Mycelium</tissue>
    </source>
</reference>